<keyword evidence="1" id="KW-1133">Transmembrane helix</keyword>
<reference evidence="2 3" key="1">
    <citation type="journal article" date="2016" name="Nat. Commun.">
        <title>Thousands of microbial genomes shed light on interconnected biogeochemical processes in an aquifer system.</title>
        <authorList>
            <person name="Anantharaman K."/>
            <person name="Brown C.T."/>
            <person name="Hug L.A."/>
            <person name="Sharon I."/>
            <person name="Castelle C.J."/>
            <person name="Probst A.J."/>
            <person name="Thomas B.C."/>
            <person name="Singh A."/>
            <person name="Wilkins M.J."/>
            <person name="Karaoz U."/>
            <person name="Brodie E.L."/>
            <person name="Williams K.H."/>
            <person name="Hubbard S.S."/>
            <person name="Banfield J.F."/>
        </authorList>
    </citation>
    <scope>NUCLEOTIDE SEQUENCE [LARGE SCALE GENOMIC DNA]</scope>
</reference>
<sequence>MALSWSDRRKYMYLTVFGAIGVALLCWAYFSFIYHAPTCFDGFKNGSEIGVDCGGSCALLCKNQTREPSVAWARSFLTVSAASTTSVAGEKTNNIYTAAAYIQNTNLTAGARKAAYSFQLFDAKNQLIIERNGVTDLPPLPVIPVIETNIPTGTRVIARTLFAFSALPTWTSVAPDSLPAIDVSRQVLAADGSRLTLTLENNTVKDISNIIVGGVLFDGDGVALAASKSLITSLPRKSSQNVTLTWPLGVPGVVRAEITVLPSF</sequence>
<accession>A0A1F4Y4T9</accession>
<name>A0A1F4Y4T9_9BACT</name>
<protein>
    <submittedName>
        <fullName evidence="2">Uncharacterized protein</fullName>
    </submittedName>
</protein>
<evidence type="ECO:0000256" key="1">
    <source>
        <dbReference type="SAM" id="Phobius"/>
    </source>
</evidence>
<dbReference type="Proteomes" id="UP000176568">
    <property type="component" value="Unassembled WGS sequence"/>
</dbReference>
<evidence type="ECO:0000313" key="2">
    <source>
        <dbReference type="EMBL" id="OGC88960.1"/>
    </source>
</evidence>
<organism evidence="2 3">
    <name type="scientific">Candidatus Adlerbacteria bacterium RIFOXYC1_FULL_48_26</name>
    <dbReference type="NCBI Taxonomy" id="1797247"/>
    <lineage>
        <taxon>Bacteria</taxon>
        <taxon>Candidatus Adleribacteriota</taxon>
    </lineage>
</organism>
<dbReference type="EMBL" id="MEXB01000001">
    <property type="protein sequence ID" value="OGC88960.1"/>
    <property type="molecule type" value="Genomic_DNA"/>
</dbReference>
<proteinExistence type="predicted"/>
<gene>
    <name evidence="2" type="ORF">A2419_01205</name>
</gene>
<comment type="caution">
    <text evidence="2">The sequence shown here is derived from an EMBL/GenBank/DDBJ whole genome shotgun (WGS) entry which is preliminary data.</text>
</comment>
<evidence type="ECO:0000313" key="3">
    <source>
        <dbReference type="Proteomes" id="UP000176568"/>
    </source>
</evidence>
<dbReference type="STRING" id="1797247.A2419_01205"/>
<dbReference type="AlphaFoldDB" id="A0A1F4Y4T9"/>
<keyword evidence="1" id="KW-0472">Membrane</keyword>
<keyword evidence="1" id="KW-0812">Transmembrane</keyword>
<feature type="transmembrane region" description="Helical" evidence="1">
    <location>
        <begin position="12"/>
        <end position="34"/>
    </location>
</feature>